<organism evidence="6 7">
    <name type="scientific">Rhizobium alvei</name>
    <dbReference type="NCBI Taxonomy" id="1132659"/>
    <lineage>
        <taxon>Bacteria</taxon>
        <taxon>Pseudomonadati</taxon>
        <taxon>Pseudomonadota</taxon>
        <taxon>Alphaproteobacteria</taxon>
        <taxon>Hyphomicrobiales</taxon>
        <taxon>Rhizobiaceae</taxon>
        <taxon>Rhizobium/Agrobacterium group</taxon>
        <taxon>Rhizobium</taxon>
    </lineage>
</organism>
<feature type="domain" description="HpcH/HpaI aldolase/citrate lyase" evidence="5">
    <location>
        <begin position="11"/>
        <end position="213"/>
    </location>
</feature>
<proteinExistence type="inferred from homology"/>
<reference evidence="6" key="2">
    <citation type="submission" date="2023-07" db="EMBL/GenBank/DDBJ databases">
        <authorList>
            <person name="Shen H."/>
        </authorList>
    </citation>
    <scope>NUCLEOTIDE SEQUENCE</scope>
    <source>
        <strain evidence="6">TNR-22</strain>
    </source>
</reference>
<evidence type="ECO:0000259" key="5">
    <source>
        <dbReference type="Pfam" id="PF03328"/>
    </source>
</evidence>
<dbReference type="GO" id="GO:0016829">
    <property type="term" value="F:lyase activity"/>
    <property type="evidence" value="ECO:0007669"/>
    <property type="project" value="UniProtKB-KW"/>
</dbReference>
<reference evidence="6" key="1">
    <citation type="journal article" date="2015" name="Int. J. Syst. Evol. Microbiol.">
        <title>Rhizobium alvei sp. nov., isolated from a freshwater river.</title>
        <authorList>
            <person name="Sheu S.Y."/>
            <person name="Huang H.W."/>
            <person name="Young C.C."/>
            <person name="Chen W.M."/>
        </authorList>
    </citation>
    <scope>NUCLEOTIDE SEQUENCE</scope>
    <source>
        <strain evidence="6">TNR-22</strain>
    </source>
</reference>
<gene>
    <name evidence="6" type="ORF">Q4481_19705</name>
</gene>
<dbReference type="InterPro" id="IPR040442">
    <property type="entry name" value="Pyrv_kinase-like_dom_sf"/>
</dbReference>
<evidence type="ECO:0000313" key="7">
    <source>
        <dbReference type="Proteomes" id="UP001174932"/>
    </source>
</evidence>
<dbReference type="SUPFAM" id="SSF51621">
    <property type="entry name" value="Phosphoenolpyruvate/pyruvate domain"/>
    <property type="match status" value="1"/>
</dbReference>
<comment type="cofactor">
    <cofactor evidence="1">
        <name>Mg(2+)</name>
        <dbReference type="ChEBI" id="CHEBI:18420"/>
    </cofactor>
</comment>
<dbReference type="EMBL" id="JAUOZU010000016">
    <property type="protein sequence ID" value="MDO6966184.1"/>
    <property type="molecule type" value="Genomic_DNA"/>
</dbReference>
<dbReference type="InterPro" id="IPR015813">
    <property type="entry name" value="Pyrv/PenolPyrv_kinase-like_dom"/>
</dbReference>
<comment type="similarity">
    <text evidence="2">Belongs to the HpcH/HpaI aldolase family.</text>
</comment>
<dbReference type="InterPro" id="IPR011206">
    <property type="entry name" value="Citrate_lyase_beta/mcl1/mcl2"/>
</dbReference>
<dbReference type="Gene3D" id="3.20.20.60">
    <property type="entry name" value="Phosphoenolpyruvate-binding domains"/>
    <property type="match status" value="1"/>
</dbReference>
<evidence type="ECO:0000256" key="3">
    <source>
        <dbReference type="ARBA" id="ARBA00022723"/>
    </source>
</evidence>
<keyword evidence="7" id="KW-1185">Reference proteome</keyword>
<dbReference type="InterPro" id="IPR005000">
    <property type="entry name" value="Aldolase/citrate-lyase_domain"/>
</dbReference>
<keyword evidence="6" id="KW-0456">Lyase</keyword>
<name>A0ABT8YR32_9HYPH</name>
<keyword evidence="3" id="KW-0479">Metal-binding</keyword>
<comment type="caution">
    <text evidence="6">The sequence shown here is derived from an EMBL/GenBank/DDBJ whole genome shotgun (WGS) entry which is preliminary data.</text>
</comment>
<protein>
    <submittedName>
        <fullName evidence="6">CoA ester lyase</fullName>
    </submittedName>
</protein>
<dbReference type="Pfam" id="PF03328">
    <property type="entry name" value="HpcH_HpaI"/>
    <property type="match status" value="1"/>
</dbReference>
<dbReference type="PANTHER" id="PTHR32308:SF10">
    <property type="entry name" value="CITRATE LYASE SUBUNIT BETA"/>
    <property type="match status" value="1"/>
</dbReference>
<evidence type="ECO:0000256" key="4">
    <source>
        <dbReference type="ARBA" id="ARBA00022842"/>
    </source>
</evidence>
<dbReference type="RefSeq" id="WP_304378109.1">
    <property type="nucleotide sequence ID" value="NZ_JAUOZU010000016.1"/>
</dbReference>
<dbReference type="PIRSF" id="PIRSF015582">
    <property type="entry name" value="Cit_lyase_B"/>
    <property type="match status" value="1"/>
</dbReference>
<accession>A0ABT8YR32</accession>
<keyword evidence="4" id="KW-0460">Magnesium</keyword>
<sequence>MTSSPELASLFLFVPADRPERFAKAAASGADAIIIDLEDAVAADQKAPARAALTSHDDALRNAGRPVFIRINGTTTRWHDDDLAAVERLAVSGIILPKAESASTLAALRQRLAGKLLIALVETAAGLSSVDEIATACDRIAFGSVDYAADLGCAHHRDALLLARSRIVLAARLASQPQPIDGVTLSIKDDEAVEQDARYAMKLGFGAKLLIHPAQVIAARRGFSPSAEEISWAEKVVATNLDGAASAINGIMIDAPVLARARQILERQTRLTNG</sequence>
<evidence type="ECO:0000256" key="2">
    <source>
        <dbReference type="ARBA" id="ARBA00005568"/>
    </source>
</evidence>
<evidence type="ECO:0000256" key="1">
    <source>
        <dbReference type="ARBA" id="ARBA00001946"/>
    </source>
</evidence>
<evidence type="ECO:0000313" key="6">
    <source>
        <dbReference type="EMBL" id="MDO6966184.1"/>
    </source>
</evidence>
<dbReference type="Proteomes" id="UP001174932">
    <property type="component" value="Unassembled WGS sequence"/>
</dbReference>
<dbReference type="PANTHER" id="PTHR32308">
    <property type="entry name" value="LYASE BETA SUBUNIT, PUTATIVE (AFU_ORTHOLOGUE AFUA_4G13030)-RELATED"/>
    <property type="match status" value="1"/>
</dbReference>